<dbReference type="Proteomes" id="UP001054252">
    <property type="component" value="Unassembled WGS sequence"/>
</dbReference>
<evidence type="ECO:0000256" key="1">
    <source>
        <dbReference type="SAM" id="SignalP"/>
    </source>
</evidence>
<evidence type="ECO:0000313" key="3">
    <source>
        <dbReference type="Proteomes" id="UP001054252"/>
    </source>
</evidence>
<comment type="caution">
    <text evidence="2">The sequence shown here is derived from an EMBL/GenBank/DDBJ whole genome shotgun (WGS) entry which is preliminary data.</text>
</comment>
<accession>A0AAV5KWW3</accession>
<dbReference type="EMBL" id="BPVZ01000082">
    <property type="protein sequence ID" value="GKV29085.1"/>
    <property type="molecule type" value="Genomic_DNA"/>
</dbReference>
<proteinExistence type="predicted"/>
<name>A0AAV5KWW3_9ROSI</name>
<keyword evidence="1" id="KW-0732">Signal</keyword>
<feature type="chain" id="PRO_5043484327" evidence="1">
    <location>
        <begin position="26"/>
        <end position="68"/>
    </location>
</feature>
<evidence type="ECO:0000313" key="2">
    <source>
        <dbReference type="EMBL" id="GKV29085.1"/>
    </source>
</evidence>
<organism evidence="2 3">
    <name type="scientific">Rubroshorea leprosula</name>
    <dbReference type="NCBI Taxonomy" id="152421"/>
    <lineage>
        <taxon>Eukaryota</taxon>
        <taxon>Viridiplantae</taxon>
        <taxon>Streptophyta</taxon>
        <taxon>Embryophyta</taxon>
        <taxon>Tracheophyta</taxon>
        <taxon>Spermatophyta</taxon>
        <taxon>Magnoliopsida</taxon>
        <taxon>eudicotyledons</taxon>
        <taxon>Gunneridae</taxon>
        <taxon>Pentapetalae</taxon>
        <taxon>rosids</taxon>
        <taxon>malvids</taxon>
        <taxon>Malvales</taxon>
        <taxon>Dipterocarpaceae</taxon>
        <taxon>Rubroshorea</taxon>
    </lineage>
</organism>
<keyword evidence="3" id="KW-1185">Reference proteome</keyword>
<protein>
    <submittedName>
        <fullName evidence="2">Uncharacterized protein</fullName>
    </submittedName>
</protein>
<sequence>MEKASVKMAFFIFLLATGLVFSAKAIPVGLKCRFPIECKNIMCRPGVSAMCSGGDCSCPPGLSTTKGT</sequence>
<feature type="signal peptide" evidence="1">
    <location>
        <begin position="1"/>
        <end position="25"/>
    </location>
</feature>
<dbReference type="AlphaFoldDB" id="A0AAV5KWW3"/>
<reference evidence="2 3" key="1">
    <citation type="journal article" date="2021" name="Commun. Biol.">
        <title>The genome of Shorea leprosula (Dipterocarpaceae) highlights the ecological relevance of drought in aseasonal tropical rainforests.</title>
        <authorList>
            <person name="Ng K.K.S."/>
            <person name="Kobayashi M.J."/>
            <person name="Fawcett J.A."/>
            <person name="Hatakeyama M."/>
            <person name="Paape T."/>
            <person name="Ng C.H."/>
            <person name="Ang C.C."/>
            <person name="Tnah L.H."/>
            <person name="Lee C.T."/>
            <person name="Nishiyama T."/>
            <person name="Sese J."/>
            <person name="O'Brien M.J."/>
            <person name="Copetti D."/>
            <person name="Mohd Noor M.I."/>
            <person name="Ong R.C."/>
            <person name="Putra M."/>
            <person name="Sireger I.Z."/>
            <person name="Indrioko S."/>
            <person name="Kosugi Y."/>
            <person name="Izuno A."/>
            <person name="Isagi Y."/>
            <person name="Lee S.L."/>
            <person name="Shimizu K.K."/>
        </authorList>
    </citation>
    <scope>NUCLEOTIDE SEQUENCE [LARGE SCALE GENOMIC DNA]</scope>
    <source>
        <strain evidence="2">214</strain>
    </source>
</reference>
<gene>
    <name evidence="2" type="ORF">SLEP1_g38054</name>
</gene>